<sequence>MVEALIPKKEIVSESEAQELIRQGKGNYINYQTYVELDDKITISHYDEKSNELPLVKPVSGVNKGAVENNDHKNTGGGVITHSEEKENSSLDNDFWLKYFQEKDIKQITLTPKGNLLIEYNNGKSKMITNSQVQQSEFQKVISYCQKNNQTNLSQQDLINMRSNSNSPTTSSKNNIILLVTLGISGVLIIGIIVGLWLRKNKVRKH</sequence>
<organism evidence="3 4">
    <name type="scientific">Funneliformis geosporum</name>
    <dbReference type="NCBI Taxonomy" id="1117311"/>
    <lineage>
        <taxon>Eukaryota</taxon>
        <taxon>Fungi</taxon>
        <taxon>Fungi incertae sedis</taxon>
        <taxon>Mucoromycota</taxon>
        <taxon>Glomeromycotina</taxon>
        <taxon>Glomeromycetes</taxon>
        <taxon>Glomerales</taxon>
        <taxon>Glomeraceae</taxon>
        <taxon>Funneliformis</taxon>
    </lineage>
</organism>
<dbReference type="Proteomes" id="UP001153678">
    <property type="component" value="Unassembled WGS sequence"/>
</dbReference>
<accession>A0A9W4SXF9</accession>
<dbReference type="AlphaFoldDB" id="A0A9W4SXF9"/>
<name>A0A9W4SXF9_9GLOM</name>
<evidence type="ECO:0000256" key="1">
    <source>
        <dbReference type="SAM" id="MobiDB-lite"/>
    </source>
</evidence>
<feature type="transmembrane region" description="Helical" evidence="2">
    <location>
        <begin position="176"/>
        <end position="198"/>
    </location>
</feature>
<proteinExistence type="predicted"/>
<feature type="region of interest" description="Disordered" evidence="1">
    <location>
        <begin position="62"/>
        <end position="86"/>
    </location>
</feature>
<keyword evidence="2" id="KW-1133">Transmembrane helix</keyword>
<keyword evidence="2" id="KW-0812">Transmembrane</keyword>
<keyword evidence="2" id="KW-0472">Membrane</keyword>
<evidence type="ECO:0000256" key="2">
    <source>
        <dbReference type="SAM" id="Phobius"/>
    </source>
</evidence>
<gene>
    <name evidence="3" type="ORF">FWILDA_LOCUS10648</name>
</gene>
<evidence type="ECO:0000313" key="4">
    <source>
        <dbReference type="Proteomes" id="UP001153678"/>
    </source>
</evidence>
<keyword evidence="4" id="KW-1185">Reference proteome</keyword>
<protein>
    <submittedName>
        <fullName evidence="3">2770_t:CDS:1</fullName>
    </submittedName>
</protein>
<comment type="caution">
    <text evidence="3">The sequence shown here is derived from an EMBL/GenBank/DDBJ whole genome shotgun (WGS) entry which is preliminary data.</text>
</comment>
<evidence type="ECO:0000313" key="3">
    <source>
        <dbReference type="EMBL" id="CAI2182574.1"/>
    </source>
</evidence>
<reference evidence="3" key="1">
    <citation type="submission" date="2022-08" db="EMBL/GenBank/DDBJ databases">
        <authorList>
            <person name="Kallberg Y."/>
            <person name="Tangrot J."/>
            <person name="Rosling A."/>
        </authorList>
    </citation>
    <scope>NUCLEOTIDE SEQUENCE</scope>
    <source>
        <strain evidence="3">Wild A</strain>
    </source>
</reference>
<dbReference type="EMBL" id="CAMKVN010002773">
    <property type="protein sequence ID" value="CAI2182574.1"/>
    <property type="molecule type" value="Genomic_DNA"/>
</dbReference>